<protein>
    <recommendedName>
        <fullName evidence="6">Beta-mannosidase A</fullName>
        <ecNumber evidence="5">3.2.1.25</ecNumber>
    </recommendedName>
    <alternativeName>
        <fullName evidence="10">Mannanase A</fullName>
    </alternativeName>
</protein>
<proteinExistence type="inferred from homology"/>
<evidence type="ECO:0000256" key="7">
    <source>
        <dbReference type="ARBA" id="ARBA00022525"/>
    </source>
</evidence>
<dbReference type="InterPro" id="IPR017853">
    <property type="entry name" value="GH"/>
</dbReference>
<dbReference type="GO" id="GO:0006516">
    <property type="term" value="P:glycoprotein catabolic process"/>
    <property type="evidence" value="ECO:0007669"/>
    <property type="project" value="TreeGrafter"/>
</dbReference>
<keyword evidence="7" id="KW-0964">Secreted</keyword>
<comment type="subunit">
    <text evidence="4">Homodimer.</text>
</comment>
<dbReference type="SUPFAM" id="SSF49785">
    <property type="entry name" value="Galactose-binding domain-like"/>
    <property type="match status" value="1"/>
</dbReference>
<dbReference type="HOGENOM" id="CLU_005015_3_0_1"/>
<dbReference type="PANTHER" id="PTHR43730:SF5">
    <property type="entry name" value="BETA-MANNOSIDASE A"/>
    <property type="match status" value="1"/>
</dbReference>
<evidence type="ECO:0000313" key="11">
    <source>
        <dbReference type="EMBL" id="GAK63914.1"/>
    </source>
</evidence>
<dbReference type="Proteomes" id="UP000053758">
    <property type="component" value="Unassembled WGS sequence"/>
</dbReference>
<evidence type="ECO:0000256" key="5">
    <source>
        <dbReference type="ARBA" id="ARBA00012754"/>
    </source>
</evidence>
<name>A0A081CB68_PSEA2</name>
<dbReference type="InterPro" id="IPR054593">
    <property type="entry name" value="Beta-mannosidase-like_N2"/>
</dbReference>
<gene>
    <name evidence="11" type="ORF">PAN0_004c2123</name>
</gene>
<keyword evidence="8 11" id="KW-0378">Hydrolase</keyword>
<evidence type="ECO:0000256" key="3">
    <source>
        <dbReference type="ARBA" id="ARBA00007483"/>
    </source>
</evidence>
<dbReference type="EMBL" id="DF830071">
    <property type="protein sequence ID" value="GAK63914.1"/>
    <property type="molecule type" value="Genomic_DNA"/>
</dbReference>
<evidence type="ECO:0000256" key="10">
    <source>
        <dbReference type="ARBA" id="ARBA00031061"/>
    </source>
</evidence>
<dbReference type="SUPFAM" id="SSF51445">
    <property type="entry name" value="(Trans)glycosidases"/>
    <property type="match status" value="2"/>
</dbReference>
<dbReference type="EC" id="3.2.1.25" evidence="5"/>
<keyword evidence="12" id="KW-1185">Reference proteome</keyword>
<organism evidence="11 12">
    <name type="scientific">Pseudozyma antarctica</name>
    <name type="common">Yeast</name>
    <name type="synonym">Candida antarctica</name>
    <dbReference type="NCBI Taxonomy" id="84753"/>
    <lineage>
        <taxon>Eukaryota</taxon>
        <taxon>Fungi</taxon>
        <taxon>Dikarya</taxon>
        <taxon>Basidiomycota</taxon>
        <taxon>Ustilaginomycotina</taxon>
        <taxon>Ustilaginomycetes</taxon>
        <taxon>Ustilaginales</taxon>
        <taxon>Ustilaginaceae</taxon>
        <taxon>Moesziomyces</taxon>
    </lineage>
</organism>
<dbReference type="OrthoDB" id="2866996at2759"/>
<comment type="subcellular location">
    <subcellularLocation>
        <location evidence="2">Secreted</location>
    </subcellularLocation>
</comment>
<sequence>MHQLLVAIAWLLASAALGLAIHQQPWQLPPEVVPSNSRARVWSLSTLQTHQRAFPPRPRNLTAAIDDDAGDPLHGWRARAAPAHLRWTLTNANRSISVDALLPSLVHLDLLRAGIIQDPAVGLNEGQQRWIAEEPAWTYTADLAPVLDQIRPTHKPTQHQYWLHFDGLDTVADVFLGGERLLRTRNQHTWHAVRIPSHLLEQPSAQHRNLTLVFHNINTYAAEQARRFDPGYPNQVESPTRSRTSDYAYPHRIFVRKQQSDFGWDWGPALMPVGPHKPAYLVELCGPASVEAAKLQQEVHVVDWHVDIYRKGQTNNLVPPDPDANWVVNVSLTLLTARRVERPSVRIAIPSLGVAMPDTLLSLPVIEAGLNERVHAAFEMHSSGEGAPLLWWPRGYGEPTLYTLEVHSDELHIHLRRRVGFRTAALDLSRIPRAQASSEHVQPGSHFRLLVNAREVYVVGTSLIPLDTLGPRAAPGYMHWLLDSAAAAHVNLLRIWGGGSYPSRELLDACDQMGMLVWLDTMFAASLYPAHDAFVADVRAEVAQAVAGVVSHASVVTVVGNNEGELYFLGGYGHRTRDAEWKRAYEMLFDHAVRDEVLDTTRALSYIPCSTTTGYVSLHPYRGRYTAYPHNELHGTGEHYGYDAARAWDIASYPRVRFMVEFGMFSLPSIHALDQILPSSCSDALEPACVVDSAGNLDYPLTADEDVQQFKAQSPMLRSCNDVAELACSVEGASNLSCPCAADEGVQRLKVGVQTGSKPQCTVDSIVMHAHLKHPPAGNLSYPFAADEGMQQLKAGVQTWFADPDQSGKSGRALLRRWTESSQLYHALFVANQVAEYRRGAARGERNRGLIVWQLNDVWTGTTWSSVEYSGSWKLAHYTLACAQAPVAPVAIYNTSNSLLDIGVVYTGASHEGGYLVVEWFDFYGTLLEERRFGVHVEEDVGWWRAWQLNPTQLCRDTRCYVRLALVLTGTEVVSYWTHMPSLAASLARVSTHARPIITLHAHHPPDAEHWHIRITNTGTATAPWLTLTSNMAGYFAHPTTLAPTNAFFLNPNAELTLVFVRATSGTQTYKDWFDQLTASSLLDNLPPHTP</sequence>
<dbReference type="SUPFAM" id="SSF49303">
    <property type="entry name" value="beta-Galactosidase/glucuronidase domain"/>
    <property type="match status" value="1"/>
</dbReference>
<dbReference type="AlphaFoldDB" id="A0A081CB68"/>
<dbReference type="InterPro" id="IPR013783">
    <property type="entry name" value="Ig-like_fold"/>
</dbReference>
<dbReference type="InterPro" id="IPR008979">
    <property type="entry name" value="Galactose-bd-like_sf"/>
</dbReference>
<dbReference type="UniPathway" id="UPA00280"/>
<dbReference type="InterPro" id="IPR050887">
    <property type="entry name" value="Beta-mannosidase_GH2"/>
</dbReference>
<evidence type="ECO:0000256" key="9">
    <source>
        <dbReference type="ARBA" id="ARBA00023295"/>
    </source>
</evidence>
<dbReference type="Gene3D" id="2.60.120.260">
    <property type="entry name" value="Galactose-binding domain-like"/>
    <property type="match status" value="1"/>
</dbReference>
<dbReference type="GO" id="GO:0004567">
    <property type="term" value="F:beta-mannosidase activity"/>
    <property type="evidence" value="ECO:0007669"/>
    <property type="project" value="UniProtKB-EC"/>
</dbReference>
<dbReference type="InterPro" id="IPR036156">
    <property type="entry name" value="Beta-gal/glucu_dom_sf"/>
</dbReference>
<comment type="catalytic activity">
    <reaction evidence="1">
        <text>Hydrolysis of terminal, non-reducing beta-D-mannose residues in beta-D-mannosides.</text>
        <dbReference type="EC" id="3.2.1.25"/>
    </reaction>
</comment>
<reference evidence="12" key="1">
    <citation type="journal article" date="2014" name="Genome Announc.">
        <title>Draft Genome Sequence of the Yeast Pseudozyma antarctica Type Strain JCM10317, a Producer of the Glycolipid Biosurfactants, Mannosylerythritol Lipids.</title>
        <authorList>
            <person name="Saika A."/>
            <person name="Koike H."/>
            <person name="Hori T."/>
            <person name="Fukuoka T."/>
            <person name="Sato S."/>
            <person name="Habe H."/>
            <person name="Kitamoto D."/>
            <person name="Morita T."/>
        </authorList>
    </citation>
    <scope>NUCLEOTIDE SEQUENCE [LARGE SCALE GENOMIC DNA]</scope>
    <source>
        <strain evidence="12">JCM 10317</strain>
    </source>
</reference>
<dbReference type="GO" id="GO:0005576">
    <property type="term" value="C:extracellular region"/>
    <property type="evidence" value="ECO:0007669"/>
    <property type="project" value="UniProtKB-SubCell"/>
</dbReference>
<dbReference type="GeneID" id="26302954"/>
<accession>A0A081CB68</accession>
<evidence type="ECO:0000256" key="2">
    <source>
        <dbReference type="ARBA" id="ARBA00004613"/>
    </source>
</evidence>
<dbReference type="Pfam" id="PF22666">
    <property type="entry name" value="Glyco_hydro_2_N2"/>
    <property type="match status" value="1"/>
</dbReference>
<comment type="similarity">
    <text evidence="3">Belongs to the glycosyl hydrolase 2 family. Beta-mannosidase A subfamily.</text>
</comment>
<dbReference type="PANTHER" id="PTHR43730">
    <property type="entry name" value="BETA-MANNOSIDASE"/>
    <property type="match status" value="1"/>
</dbReference>
<dbReference type="Gene3D" id="2.60.40.10">
    <property type="entry name" value="Immunoglobulins"/>
    <property type="match status" value="2"/>
</dbReference>
<evidence type="ECO:0000313" key="12">
    <source>
        <dbReference type="Proteomes" id="UP000053758"/>
    </source>
</evidence>
<evidence type="ECO:0000256" key="4">
    <source>
        <dbReference type="ARBA" id="ARBA00011738"/>
    </source>
</evidence>
<dbReference type="Gene3D" id="3.20.20.80">
    <property type="entry name" value="Glycosidases"/>
    <property type="match status" value="2"/>
</dbReference>
<keyword evidence="9" id="KW-0326">Glycosidase</keyword>
<dbReference type="RefSeq" id="XP_014657554.1">
    <property type="nucleotide sequence ID" value="XM_014802068.1"/>
</dbReference>
<evidence type="ECO:0000256" key="1">
    <source>
        <dbReference type="ARBA" id="ARBA00000829"/>
    </source>
</evidence>
<evidence type="ECO:0000256" key="6">
    <source>
        <dbReference type="ARBA" id="ARBA00021795"/>
    </source>
</evidence>
<evidence type="ECO:0000256" key="8">
    <source>
        <dbReference type="ARBA" id="ARBA00022801"/>
    </source>
</evidence>